<protein>
    <submittedName>
        <fullName evidence="1">Uncharacterized protein</fullName>
    </submittedName>
</protein>
<dbReference type="EMBL" id="CM042048">
    <property type="protein sequence ID" value="KAI3759004.1"/>
    <property type="molecule type" value="Genomic_DNA"/>
</dbReference>
<name>A0ACB9EJA4_ARCLA</name>
<reference evidence="1 2" key="2">
    <citation type="journal article" date="2022" name="Mol. Ecol. Resour.">
        <title>The genomes of chicory, endive, great burdock and yacon provide insights into Asteraceae paleo-polyploidization history and plant inulin production.</title>
        <authorList>
            <person name="Fan W."/>
            <person name="Wang S."/>
            <person name="Wang H."/>
            <person name="Wang A."/>
            <person name="Jiang F."/>
            <person name="Liu H."/>
            <person name="Zhao H."/>
            <person name="Xu D."/>
            <person name="Zhang Y."/>
        </authorList>
    </citation>
    <scope>NUCLEOTIDE SEQUENCE [LARGE SCALE GENOMIC DNA]</scope>
    <source>
        <strain evidence="2">cv. Niubang</strain>
    </source>
</reference>
<sequence length="310" mass="35966">MVENLSNRLHALARRSSHEAIYLREIFQSELFSLALKQMSSSNPLLILGLNFDHFSLMHAIGKDFESIYVADLGISMTSEEICQVLVIDPMMGAIEFDWRDFFPYLKWIPNHSFENKIEQLDIRREAVMKAMIQDHRKRIHSGEELIIETVDTTMVTTEWAMYELAKNPKKKKRLYDEIQNNPIFVIPLRYVHENTELGGYHVPAGTEVAINIYGCNMEKEIWENPEDWNPERFLAKNEPIDLQRTMAFGGGKRVCAGAMQAMLIACMGIRRMVQEFEWRLKEDIGEDVNTLNLTTKKLNPMLAVIKPRK</sequence>
<evidence type="ECO:0000313" key="1">
    <source>
        <dbReference type="EMBL" id="KAI3759004.1"/>
    </source>
</evidence>
<evidence type="ECO:0000313" key="2">
    <source>
        <dbReference type="Proteomes" id="UP001055879"/>
    </source>
</evidence>
<proteinExistence type="predicted"/>
<accession>A0ACB9EJA4</accession>
<comment type="caution">
    <text evidence="1">The sequence shown here is derived from an EMBL/GenBank/DDBJ whole genome shotgun (WGS) entry which is preliminary data.</text>
</comment>
<gene>
    <name evidence="1" type="ORF">L6452_06577</name>
</gene>
<organism evidence="1 2">
    <name type="scientific">Arctium lappa</name>
    <name type="common">Greater burdock</name>
    <name type="synonym">Lappa major</name>
    <dbReference type="NCBI Taxonomy" id="4217"/>
    <lineage>
        <taxon>Eukaryota</taxon>
        <taxon>Viridiplantae</taxon>
        <taxon>Streptophyta</taxon>
        <taxon>Embryophyta</taxon>
        <taxon>Tracheophyta</taxon>
        <taxon>Spermatophyta</taxon>
        <taxon>Magnoliopsida</taxon>
        <taxon>eudicotyledons</taxon>
        <taxon>Gunneridae</taxon>
        <taxon>Pentapetalae</taxon>
        <taxon>asterids</taxon>
        <taxon>campanulids</taxon>
        <taxon>Asterales</taxon>
        <taxon>Asteraceae</taxon>
        <taxon>Carduoideae</taxon>
        <taxon>Cardueae</taxon>
        <taxon>Arctiinae</taxon>
        <taxon>Arctium</taxon>
    </lineage>
</organism>
<keyword evidence="2" id="KW-1185">Reference proteome</keyword>
<dbReference type="Proteomes" id="UP001055879">
    <property type="component" value="Linkage Group LG02"/>
</dbReference>
<reference evidence="2" key="1">
    <citation type="journal article" date="2022" name="Mol. Ecol. Resour.">
        <title>The genomes of chicory, endive, great burdock and yacon provide insights into Asteraceae palaeo-polyploidization history and plant inulin production.</title>
        <authorList>
            <person name="Fan W."/>
            <person name="Wang S."/>
            <person name="Wang H."/>
            <person name="Wang A."/>
            <person name="Jiang F."/>
            <person name="Liu H."/>
            <person name="Zhao H."/>
            <person name="Xu D."/>
            <person name="Zhang Y."/>
        </authorList>
    </citation>
    <scope>NUCLEOTIDE SEQUENCE [LARGE SCALE GENOMIC DNA]</scope>
    <source>
        <strain evidence="2">cv. Niubang</strain>
    </source>
</reference>